<dbReference type="EMBL" id="CP011070">
    <property type="protein sequence ID" value="AJW70897.1"/>
    <property type="molecule type" value="Genomic_DNA"/>
</dbReference>
<dbReference type="KEGG" id="nin:NADRNF5_1209"/>
<accession>A0A0D5C3C6</accession>
<name>A0A0D5C3C6_9ARCH</name>
<dbReference type="GeneID" id="24820412"/>
<proteinExistence type="predicted"/>
<protein>
    <submittedName>
        <fullName evidence="1">Uncharacterized protein</fullName>
    </submittedName>
</protein>
<gene>
    <name evidence="1" type="ORF">NADRNF5_1209</name>
</gene>
<dbReference type="AlphaFoldDB" id="A0A0D5C3C6"/>
<dbReference type="HOGENOM" id="CLU_128575_0_0_2"/>
<organism evidence="1 2">
    <name type="scientific">Nitrosopumilus adriaticus</name>
    <dbReference type="NCBI Taxonomy" id="1580092"/>
    <lineage>
        <taxon>Archaea</taxon>
        <taxon>Nitrososphaerota</taxon>
        <taxon>Nitrososphaeria</taxon>
        <taxon>Nitrosopumilales</taxon>
        <taxon>Nitrosopumilaceae</taxon>
        <taxon>Nitrosopumilus</taxon>
    </lineage>
</organism>
<sequence>MDDIAIKHLQDLYGLNPNIPHMAFQFPRLPPGIANPMFKIHQNPMKEQFLKNAGTINQKLQGFQQFYQQHAAGLLTMSSGIIPPGHPLYTRQNSIETLQNENDKLLKENLELKKKLDKESKPKNH</sequence>
<dbReference type="OrthoDB" id="4910at2157"/>
<reference evidence="2" key="1">
    <citation type="submission" date="2015-03" db="EMBL/GenBank/DDBJ databases">
        <title>Characterization of two novel Thaumarchaeota isolated from the Northern Adriatic Sea.</title>
        <authorList>
            <person name="Bayer B."/>
            <person name="Vojvoda J."/>
            <person name="Offre P."/>
            <person name="Srivastava A."/>
            <person name="Elisabeth N."/>
            <person name="Garcia J.A.L."/>
            <person name="Schleper C."/>
            <person name="Herndl G.J."/>
        </authorList>
    </citation>
    <scope>NUCLEOTIDE SEQUENCE [LARGE SCALE GENOMIC DNA]</scope>
    <source>
        <strain evidence="2">NF5</strain>
    </source>
</reference>
<dbReference type="RefSeq" id="WP_048116174.1">
    <property type="nucleotide sequence ID" value="NZ_CP011070.1"/>
</dbReference>
<evidence type="ECO:0000313" key="2">
    <source>
        <dbReference type="Proteomes" id="UP000032408"/>
    </source>
</evidence>
<dbReference type="Proteomes" id="UP000032408">
    <property type="component" value="Chromosome"/>
</dbReference>
<keyword evidence="2" id="KW-1185">Reference proteome</keyword>
<reference evidence="1 2" key="2">
    <citation type="journal article" date="2016" name="ISME J.">
        <title>Physiological and genomic characterization of two novel marine thaumarchaeal strains indicates niche differentiation.</title>
        <authorList>
            <person name="Bayer B."/>
            <person name="Vojvoda J."/>
            <person name="Offre P."/>
            <person name="Alves R.J."/>
            <person name="Elisabeth N.H."/>
            <person name="Garcia J.A."/>
            <person name="Volland J.M."/>
            <person name="Srivastava A."/>
            <person name="Schleper C."/>
            <person name="Herndl G.J."/>
        </authorList>
    </citation>
    <scope>NUCLEOTIDE SEQUENCE [LARGE SCALE GENOMIC DNA]</scope>
    <source>
        <strain evidence="1 2">NF5</strain>
    </source>
</reference>
<dbReference type="STRING" id="1580092.NADRNF5_1209"/>
<evidence type="ECO:0000313" key="1">
    <source>
        <dbReference type="EMBL" id="AJW70897.1"/>
    </source>
</evidence>